<dbReference type="AlphaFoldDB" id="A0A6N6M7E3"/>
<comment type="subunit">
    <text evidence="2">Monomer.</text>
</comment>
<evidence type="ECO:0000256" key="15">
    <source>
        <dbReference type="ARBA" id="ARBA00060385"/>
    </source>
</evidence>
<dbReference type="PIRSF" id="PIRSF000239">
    <property type="entry name" value="AHPC"/>
    <property type="match status" value="1"/>
</dbReference>
<dbReference type="InterPro" id="IPR036249">
    <property type="entry name" value="Thioredoxin-like_sf"/>
</dbReference>
<reference evidence="18 19" key="1">
    <citation type="submission" date="2019-09" db="EMBL/GenBank/DDBJ databases">
        <title>Genomes of Cryomorphaceae.</title>
        <authorList>
            <person name="Bowman J.P."/>
        </authorList>
    </citation>
    <scope>NUCLEOTIDE SEQUENCE [LARGE SCALE GENOMIC DNA]</scope>
    <source>
        <strain evidence="18 19">KCTC 52047</strain>
    </source>
</reference>
<dbReference type="Proteomes" id="UP000435357">
    <property type="component" value="Unassembled WGS sequence"/>
</dbReference>
<evidence type="ECO:0000256" key="13">
    <source>
        <dbReference type="ARBA" id="ARBA00042639"/>
    </source>
</evidence>
<dbReference type="EC" id="1.11.1.24" evidence="3"/>
<keyword evidence="19" id="KW-1185">Reference proteome</keyword>
<dbReference type="GO" id="GO:0008379">
    <property type="term" value="F:thioredoxin peroxidase activity"/>
    <property type="evidence" value="ECO:0007669"/>
    <property type="project" value="TreeGrafter"/>
</dbReference>
<evidence type="ECO:0000256" key="5">
    <source>
        <dbReference type="ARBA" id="ARBA00022862"/>
    </source>
</evidence>
<proteinExistence type="inferred from homology"/>
<evidence type="ECO:0000256" key="10">
    <source>
        <dbReference type="ARBA" id="ARBA00023284"/>
    </source>
</evidence>
<evidence type="ECO:0000256" key="6">
    <source>
        <dbReference type="ARBA" id="ARBA00022946"/>
    </source>
</evidence>
<keyword evidence="6" id="KW-0809">Transit peptide</keyword>
<dbReference type="CDD" id="cd03017">
    <property type="entry name" value="PRX_BCP"/>
    <property type="match status" value="1"/>
</dbReference>
<dbReference type="RefSeq" id="WP_151168044.1">
    <property type="nucleotide sequence ID" value="NZ_WACR01000006.1"/>
</dbReference>
<keyword evidence="8" id="KW-0793">Thylakoid</keyword>
<evidence type="ECO:0000313" key="18">
    <source>
        <dbReference type="EMBL" id="KAB1063986.1"/>
    </source>
</evidence>
<dbReference type="InterPro" id="IPR024706">
    <property type="entry name" value="Peroxiredoxin_AhpC-typ"/>
</dbReference>
<evidence type="ECO:0000256" key="11">
    <source>
        <dbReference type="ARBA" id="ARBA00032824"/>
    </source>
</evidence>
<name>A0A6N6M7E3_9FLAO</name>
<evidence type="ECO:0000256" key="7">
    <source>
        <dbReference type="ARBA" id="ARBA00023002"/>
    </source>
</evidence>
<sequence length="148" mass="16986">MKEGDKLPEFSLLDQNRNEFNSKSLLGKKSVIYFYPKDETKGCTAQACSFRDAFEDFKNADANVVGISSDSPESHEKFAKRYDLPFTLLSDEEKEVRKLFEVPTNLLGFIPGRVTYIFDEEGILKKIYNSQMKPESHVDEAMKVLEEI</sequence>
<dbReference type="InterPro" id="IPR000866">
    <property type="entry name" value="AhpC/TSA"/>
</dbReference>
<comment type="subcellular location">
    <subcellularLocation>
        <location evidence="15">Thylakoid</location>
    </subcellularLocation>
</comment>
<dbReference type="InterPro" id="IPR013766">
    <property type="entry name" value="Thioredoxin_domain"/>
</dbReference>
<evidence type="ECO:0000259" key="17">
    <source>
        <dbReference type="PROSITE" id="PS51352"/>
    </source>
</evidence>
<evidence type="ECO:0000256" key="2">
    <source>
        <dbReference type="ARBA" id="ARBA00011245"/>
    </source>
</evidence>
<evidence type="ECO:0000256" key="12">
    <source>
        <dbReference type="ARBA" id="ARBA00038489"/>
    </source>
</evidence>
<evidence type="ECO:0000256" key="4">
    <source>
        <dbReference type="ARBA" id="ARBA00022559"/>
    </source>
</evidence>
<organism evidence="18 19">
    <name type="scientific">Salibacter halophilus</name>
    <dbReference type="NCBI Taxonomy" id="1803916"/>
    <lineage>
        <taxon>Bacteria</taxon>
        <taxon>Pseudomonadati</taxon>
        <taxon>Bacteroidota</taxon>
        <taxon>Flavobacteriia</taxon>
        <taxon>Flavobacteriales</taxon>
        <taxon>Salibacteraceae</taxon>
        <taxon>Salibacter</taxon>
    </lineage>
</organism>
<keyword evidence="4" id="KW-0575">Peroxidase</keyword>
<gene>
    <name evidence="18" type="ORF">F3059_08085</name>
</gene>
<accession>A0A6N6M7E3</accession>
<evidence type="ECO:0000256" key="9">
    <source>
        <dbReference type="ARBA" id="ARBA00023157"/>
    </source>
</evidence>
<comment type="function">
    <text evidence="1">Thiol-specific peroxidase that catalyzes the reduction of hydrogen peroxide and organic hydroperoxides to water and alcohols, respectively. Plays a role in cell protection against oxidative stress by detoxifying peroxides and as sensor of hydrogen peroxide-mediated signaling events.</text>
</comment>
<dbReference type="GO" id="GO:0045454">
    <property type="term" value="P:cell redox homeostasis"/>
    <property type="evidence" value="ECO:0007669"/>
    <property type="project" value="TreeGrafter"/>
</dbReference>
<dbReference type="Pfam" id="PF00578">
    <property type="entry name" value="AhpC-TSA"/>
    <property type="match status" value="1"/>
</dbReference>
<dbReference type="OrthoDB" id="9812811at2"/>
<dbReference type="PANTHER" id="PTHR42801:SF4">
    <property type="entry name" value="AHPC_TSA FAMILY PROTEIN"/>
    <property type="match status" value="1"/>
</dbReference>
<evidence type="ECO:0000256" key="3">
    <source>
        <dbReference type="ARBA" id="ARBA00013017"/>
    </source>
</evidence>
<dbReference type="EMBL" id="WACR01000006">
    <property type="protein sequence ID" value="KAB1063986.1"/>
    <property type="molecule type" value="Genomic_DNA"/>
</dbReference>
<dbReference type="PANTHER" id="PTHR42801">
    <property type="entry name" value="THIOREDOXIN-DEPENDENT PEROXIDE REDUCTASE"/>
    <property type="match status" value="1"/>
</dbReference>
<dbReference type="Gene3D" id="3.40.30.10">
    <property type="entry name" value="Glutaredoxin"/>
    <property type="match status" value="1"/>
</dbReference>
<evidence type="ECO:0000256" key="14">
    <source>
        <dbReference type="ARBA" id="ARBA00049091"/>
    </source>
</evidence>
<keyword evidence="9" id="KW-1015">Disulfide bond</keyword>
<dbReference type="InterPro" id="IPR050924">
    <property type="entry name" value="Peroxiredoxin_BCP/PrxQ"/>
</dbReference>
<keyword evidence="5" id="KW-0049">Antioxidant</keyword>
<feature type="domain" description="Thioredoxin" evidence="17">
    <location>
        <begin position="1"/>
        <end position="148"/>
    </location>
</feature>
<keyword evidence="7" id="KW-0560">Oxidoreductase</keyword>
<dbReference type="SUPFAM" id="SSF52833">
    <property type="entry name" value="Thioredoxin-like"/>
    <property type="match status" value="1"/>
</dbReference>
<feature type="active site" description="Cysteine sulfenic acid (-SOH) intermediate; for peroxidase activity" evidence="16">
    <location>
        <position position="43"/>
    </location>
</feature>
<keyword evidence="10" id="KW-0676">Redox-active center</keyword>
<dbReference type="GO" id="GO:0034599">
    <property type="term" value="P:cellular response to oxidative stress"/>
    <property type="evidence" value="ECO:0007669"/>
    <property type="project" value="TreeGrafter"/>
</dbReference>
<evidence type="ECO:0000313" key="19">
    <source>
        <dbReference type="Proteomes" id="UP000435357"/>
    </source>
</evidence>
<comment type="catalytic activity">
    <reaction evidence="14">
        <text>a hydroperoxide + [thioredoxin]-dithiol = an alcohol + [thioredoxin]-disulfide + H2O</text>
        <dbReference type="Rhea" id="RHEA:62620"/>
        <dbReference type="Rhea" id="RHEA-COMP:10698"/>
        <dbReference type="Rhea" id="RHEA-COMP:10700"/>
        <dbReference type="ChEBI" id="CHEBI:15377"/>
        <dbReference type="ChEBI" id="CHEBI:29950"/>
        <dbReference type="ChEBI" id="CHEBI:30879"/>
        <dbReference type="ChEBI" id="CHEBI:35924"/>
        <dbReference type="ChEBI" id="CHEBI:50058"/>
        <dbReference type="EC" id="1.11.1.24"/>
    </reaction>
</comment>
<evidence type="ECO:0000256" key="8">
    <source>
        <dbReference type="ARBA" id="ARBA00023078"/>
    </source>
</evidence>
<evidence type="ECO:0000256" key="16">
    <source>
        <dbReference type="PIRSR" id="PIRSR000239-1"/>
    </source>
</evidence>
<dbReference type="FunFam" id="3.40.30.10:FF:000122">
    <property type="entry name" value="Peroxiredoxin Q chloroplastic"/>
    <property type="match status" value="1"/>
</dbReference>
<protein>
    <recommendedName>
        <fullName evidence="3">thioredoxin-dependent peroxiredoxin</fullName>
        <ecNumber evidence="3">1.11.1.24</ecNumber>
    </recommendedName>
    <alternativeName>
        <fullName evidence="11">Thioredoxin peroxidase</fullName>
    </alternativeName>
    <alternativeName>
        <fullName evidence="13">Thioredoxin-dependent peroxiredoxin Bcp</fullName>
    </alternativeName>
</protein>
<evidence type="ECO:0000256" key="1">
    <source>
        <dbReference type="ARBA" id="ARBA00003330"/>
    </source>
</evidence>
<comment type="caution">
    <text evidence="18">The sequence shown here is derived from an EMBL/GenBank/DDBJ whole genome shotgun (WGS) entry which is preliminary data.</text>
</comment>
<dbReference type="GO" id="GO:0009579">
    <property type="term" value="C:thylakoid"/>
    <property type="evidence" value="ECO:0007669"/>
    <property type="project" value="UniProtKB-SubCell"/>
</dbReference>
<comment type="similarity">
    <text evidence="12">Belongs to the peroxiredoxin family. BCP/PrxQ subfamily.</text>
</comment>
<dbReference type="PROSITE" id="PS51352">
    <property type="entry name" value="THIOREDOXIN_2"/>
    <property type="match status" value="1"/>
</dbReference>
<dbReference type="GO" id="GO:0005737">
    <property type="term" value="C:cytoplasm"/>
    <property type="evidence" value="ECO:0007669"/>
    <property type="project" value="TreeGrafter"/>
</dbReference>